<feature type="compositionally biased region" description="Low complexity" evidence="3">
    <location>
        <begin position="145"/>
        <end position="163"/>
    </location>
</feature>
<keyword evidence="6" id="KW-1185">Reference proteome</keyword>
<feature type="region of interest" description="Disordered" evidence="3">
    <location>
        <begin position="124"/>
        <end position="163"/>
    </location>
</feature>
<evidence type="ECO:0000313" key="5">
    <source>
        <dbReference type="EMBL" id="KAH7943354.1"/>
    </source>
</evidence>
<name>A0A9D4PID9_RHISA</name>
<dbReference type="InterPro" id="IPR001878">
    <property type="entry name" value="Znf_CCHC"/>
</dbReference>
<protein>
    <recommendedName>
        <fullName evidence="4">CCHC-type domain-containing protein</fullName>
    </recommendedName>
</protein>
<keyword evidence="1" id="KW-0863">Zinc-finger</keyword>
<dbReference type="InterPro" id="IPR036875">
    <property type="entry name" value="Znf_CCHC_sf"/>
</dbReference>
<feature type="compositionally biased region" description="Basic and acidic residues" evidence="3">
    <location>
        <begin position="129"/>
        <end position="143"/>
    </location>
</feature>
<dbReference type="SUPFAM" id="SSF57756">
    <property type="entry name" value="Retrovirus zinc finger-like domains"/>
    <property type="match status" value="1"/>
</dbReference>
<dbReference type="AlphaFoldDB" id="A0A9D4PID9"/>
<evidence type="ECO:0000256" key="2">
    <source>
        <dbReference type="SAM" id="Coils"/>
    </source>
</evidence>
<keyword evidence="1" id="KW-0862">Zinc</keyword>
<dbReference type="GO" id="GO:0003676">
    <property type="term" value="F:nucleic acid binding"/>
    <property type="evidence" value="ECO:0007669"/>
    <property type="project" value="InterPro"/>
</dbReference>
<keyword evidence="2" id="KW-0175">Coiled coil</keyword>
<dbReference type="GO" id="GO:0008270">
    <property type="term" value="F:zinc ion binding"/>
    <property type="evidence" value="ECO:0007669"/>
    <property type="project" value="UniProtKB-KW"/>
</dbReference>
<dbReference type="PROSITE" id="PS50158">
    <property type="entry name" value="ZF_CCHC"/>
    <property type="match status" value="1"/>
</dbReference>
<feature type="domain" description="CCHC-type" evidence="4">
    <location>
        <begin position="104"/>
        <end position="117"/>
    </location>
</feature>
<reference evidence="5" key="1">
    <citation type="journal article" date="2020" name="Cell">
        <title>Large-Scale Comparative Analyses of Tick Genomes Elucidate Their Genetic Diversity and Vector Capacities.</title>
        <authorList>
            <consortium name="Tick Genome and Microbiome Consortium (TIGMIC)"/>
            <person name="Jia N."/>
            <person name="Wang J."/>
            <person name="Shi W."/>
            <person name="Du L."/>
            <person name="Sun Y."/>
            <person name="Zhan W."/>
            <person name="Jiang J.F."/>
            <person name="Wang Q."/>
            <person name="Zhang B."/>
            <person name="Ji P."/>
            <person name="Bell-Sakyi L."/>
            <person name="Cui X.M."/>
            <person name="Yuan T.T."/>
            <person name="Jiang B.G."/>
            <person name="Yang W.F."/>
            <person name="Lam T.T."/>
            <person name="Chang Q.C."/>
            <person name="Ding S.J."/>
            <person name="Wang X.J."/>
            <person name="Zhu J.G."/>
            <person name="Ruan X.D."/>
            <person name="Zhao L."/>
            <person name="Wei J.T."/>
            <person name="Ye R.Z."/>
            <person name="Que T.C."/>
            <person name="Du C.H."/>
            <person name="Zhou Y.H."/>
            <person name="Cheng J.X."/>
            <person name="Dai P.F."/>
            <person name="Guo W.B."/>
            <person name="Han X.H."/>
            <person name="Huang E.J."/>
            <person name="Li L.F."/>
            <person name="Wei W."/>
            <person name="Gao Y.C."/>
            <person name="Liu J.Z."/>
            <person name="Shao H.Z."/>
            <person name="Wang X."/>
            <person name="Wang C.C."/>
            <person name="Yang T.C."/>
            <person name="Huo Q.B."/>
            <person name="Li W."/>
            <person name="Chen H.Y."/>
            <person name="Chen S.E."/>
            <person name="Zhou L.G."/>
            <person name="Ni X.B."/>
            <person name="Tian J.H."/>
            <person name="Sheng Y."/>
            <person name="Liu T."/>
            <person name="Pan Y.S."/>
            <person name="Xia L.Y."/>
            <person name="Li J."/>
            <person name="Zhao F."/>
            <person name="Cao W.C."/>
        </authorList>
    </citation>
    <scope>NUCLEOTIDE SEQUENCE</scope>
    <source>
        <strain evidence="5">Rsan-2018</strain>
    </source>
</reference>
<evidence type="ECO:0000313" key="6">
    <source>
        <dbReference type="Proteomes" id="UP000821837"/>
    </source>
</evidence>
<gene>
    <name evidence="5" type="ORF">HPB52_007258</name>
</gene>
<evidence type="ECO:0000256" key="3">
    <source>
        <dbReference type="SAM" id="MobiDB-lite"/>
    </source>
</evidence>
<evidence type="ECO:0000259" key="4">
    <source>
        <dbReference type="PROSITE" id="PS50158"/>
    </source>
</evidence>
<feature type="coiled-coil region" evidence="2">
    <location>
        <begin position="63"/>
        <end position="90"/>
    </location>
</feature>
<dbReference type="EMBL" id="JABSTV010001253">
    <property type="protein sequence ID" value="KAH7943354.1"/>
    <property type="molecule type" value="Genomic_DNA"/>
</dbReference>
<accession>A0A9D4PID9</accession>
<reference evidence="5" key="2">
    <citation type="submission" date="2021-09" db="EMBL/GenBank/DDBJ databases">
        <authorList>
            <person name="Jia N."/>
            <person name="Wang J."/>
            <person name="Shi W."/>
            <person name="Du L."/>
            <person name="Sun Y."/>
            <person name="Zhan W."/>
            <person name="Jiang J."/>
            <person name="Wang Q."/>
            <person name="Zhang B."/>
            <person name="Ji P."/>
            <person name="Sakyi L.B."/>
            <person name="Cui X."/>
            <person name="Yuan T."/>
            <person name="Jiang B."/>
            <person name="Yang W."/>
            <person name="Lam T.T.-Y."/>
            <person name="Chang Q."/>
            <person name="Ding S."/>
            <person name="Wang X."/>
            <person name="Zhu J."/>
            <person name="Ruan X."/>
            <person name="Zhao L."/>
            <person name="Wei J."/>
            <person name="Que T."/>
            <person name="Du C."/>
            <person name="Cheng J."/>
            <person name="Dai P."/>
            <person name="Han X."/>
            <person name="Huang E."/>
            <person name="Gao Y."/>
            <person name="Liu J."/>
            <person name="Shao H."/>
            <person name="Ye R."/>
            <person name="Li L."/>
            <person name="Wei W."/>
            <person name="Wang X."/>
            <person name="Wang C."/>
            <person name="Huo Q."/>
            <person name="Li W."/>
            <person name="Guo W."/>
            <person name="Chen H."/>
            <person name="Chen S."/>
            <person name="Zhou L."/>
            <person name="Zhou L."/>
            <person name="Ni X."/>
            <person name="Tian J."/>
            <person name="Zhou Y."/>
            <person name="Sheng Y."/>
            <person name="Liu T."/>
            <person name="Pan Y."/>
            <person name="Xia L."/>
            <person name="Li J."/>
            <person name="Zhao F."/>
            <person name="Cao W."/>
        </authorList>
    </citation>
    <scope>NUCLEOTIDE SEQUENCE</scope>
    <source>
        <strain evidence="5">Rsan-2018</strain>
        <tissue evidence="5">Larvae</tissue>
    </source>
</reference>
<sequence>MLAEEVLSRFLAGLRDPIRRFVLSRDPKTFDEAIEVAVKEELNEKLSQSRSFPVRYVGENSDVHEMRSRLDRLENLVEESLKVRDAVREDWQEFPTPAPYPGLCYNCGGFGHFWQECHRYRRRQGNPTGDRRMHEGRDSEETVPKSGSGKLGMSSSGDSDGQMSISVVDVHDERSAVKTERNSPLADEINVISQVEEPVVSPLGECVLVRKACVSVPSVETKSGEFGSLETDGLAAVSTLKVPQDDEALPVAVADLMLKEVQFSEDKVVGALVDMEHHYGQECQDYGGVVFAEPMGNCSTLDKHRTELKQRQQRPHKVASPALRSEDELCKWELEPFNEDPKFRVGEKVHIKVDAECSGIG</sequence>
<evidence type="ECO:0000256" key="1">
    <source>
        <dbReference type="PROSITE-ProRule" id="PRU00047"/>
    </source>
</evidence>
<dbReference type="Proteomes" id="UP000821837">
    <property type="component" value="Unassembled WGS sequence"/>
</dbReference>
<keyword evidence="1" id="KW-0479">Metal-binding</keyword>
<proteinExistence type="predicted"/>
<comment type="caution">
    <text evidence="5">The sequence shown here is derived from an EMBL/GenBank/DDBJ whole genome shotgun (WGS) entry which is preliminary data.</text>
</comment>
<organism evidence="5 6">
    <name type="scientific">Rhipicephalus sanguineus</name>
    <name type="common">Brown dog tick</name>
    <name type="synonym">Ixodes sanguineus</name>
    <dbReference type="NCBI Taxonomy" id="34632"/>
    <lineage>
        <taxon>Eukaryota</taxon>
        <taxon>Metazoa</taxon>
        <taxon>Ecdysozoa</taxon>
        <taxon>Arthropoda</taxon>
        <taxon>Chelicerata</taxon>
        <taxon>Arachnida</taxon>
        <taxon>Acari</taxon>
        <taxon>Parasitiformes</taxon>
        <taxon>Ixodida</taxon>
        <taxon>Ixodoidea</taxon>
        <taxon>Ixodidae</taxon>
        <taxon>Rhipicephalinae</taxon>
        <taxon>Rhipicephalus</taxon>
        <taxon>Rhipicephalus</taxon>
    </lineage>
</organism>